<keyword evidence="2" id="KW-1185">Reference proteome</keyword>
<sequence length="180" mass="19161">MGARPVPLTREVFIDRADFRDADAKNYYGLAPGKTAMLRGAYPLRVTAVRRDAGGAVAGLDAELEYGRTTKPRGVLHWVSAAAGHHAAAEVRLHAPLFRSADASKLGSDDWLADTDPATEAVVAGAVVERGVADAVRPGDRFQFERVGYFCADPDSRPGLVVFNRIVSLRESTGRAGIGG</sequence>
<gene>
    <name evidence="1" type="ORF">I4F81_008660</name>
</gene>
<accession>A0ACC3C7Q8</accession>
<name>A0ACC3C7Q8_PYRYE</name>
<proteinExistence type="predicted"/>
<comment type="caution">
    <text evidence="1">The sequence shown here is derived from an EMBL/GenBank/DDBJ whole genome shotgun (WGS) entry which is preliminary data.</text>
</comment>
<reference evidence="1" key="1">
    <citation type="submission" date="2019-11" db="EMBL/GenBank/DDBJ databases">
        <title>Nori genome reveals adaptations in red seaweeds to the harsh intertidal environment.</title>
        <authorList>
            <person name="Wang D."/>
            <person name="Mao Y."/>
        </authorList>
    </citation>
    <scope>NUCLEOTIDE SEQUENCE</scope>
    <source>
        <tissue evidence="1">Gametophyte</tissue>
    </source>
</reference>
<evidence type="ECO:0000313" key="1">
    <source>
        <dbReference type="EMBL" id="KAK1866140.1"/>
    </source>
</evidence>
<protein>
    <submittedName>
        <fullName evidence="1">Uncharacterized protein</fullName>
    </submittedName>
</protein>
<organism evidence="1 2">
    <name type="scientific">Pyropia yezoensis</name>
    <name type="common">Susabi-nori</name>
    <name type="synonym">Porphyra yezoensis</name>
    <dbReference type="NCBI Taxonomy" id="2788"/>
    <lineage>
        <taxon>Eukaryota</taxon>
        <taxon>Rhodophyta</taxon>
        <taxon>Bangiophyceae</taxon>
        <taxon>Bangiales</taxon>
        <taxon>Bangiaceae</taxon>
        <taxon>Pyropia</taxon>
    </lineage>
</organism>
<dbReference type="Proteomes" id="UP000798662">
    <property type="component" value="Chromosome 2"/>
</dbReference>
<dbReference type="EMBL" id="CM020619">
    <property type="protein sequence ID" value="KAK1866140.1"/>
    <property type="molecule type" value="Genomic_DNA"/>
</dbReference>
<evidence type="ECO:0000313" key="2">
    <source>
        <dbReference type="Proteomes" id="UP000798662"/>
    </source>
</evidence>